<dbReference type="InterPro" id="IPR000399">
    <property type="entry name" value="TPP-bd_CS"/>
</dbReference>
<evidence type="ECO:0000313" key="8">
    <source>
        <dbReference type="Proteomes" id="UP000831607"/>
    </source>
</evidence>
<evidence type="ECO:0000313" key="7">
    <source>
        <dbReference type="EMBL" id="UOD50150.1"/>
    </source>
</evidence>
<dbReference type="Proteomes" id="UP000831607">
    <property type="component" value="Chromosome"/>
</dbReference>
<accession>A0ABY4AL58</accession>
<dbReference type="EMBL" id="CP063982">
    <property type="protein sequence ID" value="UOD50150.1"/>
    <property type="molecule type" value="Genomic_DNA"/>
</dbReference>
<protein>
    <submittedName>
        <fullName evidence="7">Acetolactate synthase AlsS</fullName>
        <ecNumber evidence="7">2.2.1.6</ecNumber>
    </submittedName>
</protein>
<dbReference type="InterPro" id="IPR012782">
    <property type="entry name" value="Acetolactate_synth_catblc"/>
</dbReference>
<name>A0ABY4AL58_9BURK</name>
<dbReference type="PANTHER" id="PTHR18968">
    <property type="entry name" value="THIAMINE PYROPHOSPHATE ENZYMES"/>
    <property type="match status" value="1"/>
</dbReference>
<evidence type="ECO:0000259" key="6">
    <source>
        <dbReference type="Pfam" id="PF02776"/>
    </source>
</evidence>
<dbReference type="RefSeq" id="WP_243478546.1">
    <property type="nucleotide sequence ID" value="NZ_CP063982.1"/>
</dbReference>
<dbReference type="SUPFAM" id="SSF52518">
    <property type="entry name" value="Thiamin diphosphate-binding fold (THDP-binding)"/>
    <property type="match status" value="2"/>
</dbReference>
<comment type="similarity">
    <text evidence="1 3">Belongs to the TPP enzyme family.</text>
</comment>
<evidence type="ECO:0000259" key="4">
    <source>
        <dbReference type="Pfam" id="PF00205"/>
    </source>
</evidence>
<evidence type="ECO:0000256" key="3">
    <source>
        <dbReference type="RuleBase" id="RU362132"/>
    </source>
</evidence>
<feature type="domain" description="Thiamine pyrophosphate enzyme N-terminal TPP-binding" evidence="6">
    <location>
        <begin position="9"/>
        <end position="123"/>
    </location>
</feature>
<gene>
    <name evidence="7" type="primary">alsS</name>
    <name evidence="7" type="ORF">DHf2319_12010</name>
</gene>
<sequence length="557" mass="59548">MTEPNNTKNCANAIVKILENHGVTHAFGVPGAKIDSLFVALKHSKIKLVLCRHEQNAAFMAAAFGRLTGKVGVCLATSGPGVTNLTTGLATATSEGDPVLAIGGEVPLDERLKKTHQSLDATSLMKAATKFSAEIVSTESLAEVIGNAIRTAESGRPGAAFVSLPKDIGLADFAGDTDANWGQSWPQGSAAKACVDQGVALLNASSKPVAILGMQSSLAAYRDALIEFFKKSGIPYISTFQGAGAWLANKSGATYAGRIGLFRNQPADKLLDQADCVLTIGYDPIEYDPSIWNTGIKRPIIAVDVIASDQDNAFLPSVELVGDVASSLENITPSLKVNISPDYLAAAQAARGEILQTLAEGDVMDKFPVQPIRLVREIQKQITHDTHVALDVGSNYIWTNRYCASDDARQLLVSNGQQTLGVSVPWAIALSMLYPNQRVLSVSGDGGFLFTATELETAVREGVKFVHVIWNSHSYDMVAFQEQAHYGETAGVNLGNYDVVKFAEAFGCKGYEITSADQLAGVFEEAFKSDVPVLINVPVDYSLNQRLMQDVIQSYLN</sequence>
<dbReference type="SUPFAM" id="SSF52467">
    <property type="entry name" value="DHS-like NAD/FAD-binding domain"/>
    <property type="match status" value="1"/>
</dbReference>
<dbReference type="InterPro" id="IPR011766">
    <property type="entry name" value="TPP_enzyme_TPP-bd"/>
</dbReference>
<dbReference type="NCBIfam" id="TIGR02418">
    <property type="entry name" value="acolac_catab"/>
    <property type="match status" value="1"/>
</dbReference>
<dbReference type="InterPro" id="IPR012001">
    <property type="entry name" value="Thiamin_PyroP_enz_TPP-bd_dom"/>
</dbReference>
<keyword evidence="8" id="KW-1185">Reference proteome</keyword>
<evidence type="ECO:0000256" key="1">
    <source>
        <dbReference type="ARBA" id="ARBA00007812"/>
    </source>
</evidence>
<keyword evidence="7" id="KW-0808">Transferase</keyword>
<dbReference type="Gene3D" id="3.40.50.970">
    <property type="match status" value="2"/>
</dbReference>
<dbReference type="EC" id="2.2.1.6" evidence="7"/>
<dbReference type="Pfam" id="PF00205">
    <property type="entry name" value="TPP_enzyme_M"/>
    <property type="match status" value="1"/>
</dbReference>
<feature type="domain" description="Thiamine pyrophosphate enzyme central" evidence="4">
    <location>
        <begin position="197"/>
        <end position="330"/>
    </location>
</feature>
<dbReference type="PANTHER" id="PTHR18968:SF129">
    <property type="entry name" value="ACETOLACTATE SYNTHASE"/>
    <property type="match status" value="1"/>
</dbReference>
<evidence type="ECO:0000256" key="2">
    <source>
        <dbReference type="ARBA" id="ARBA00023052"/>
    </source>
</evidence>
<dbReference type="InterPro" id="IPR012000">
    <property type="entry name" value="Thiamin_PyroP_enz_cen_dom"/>
</dbReference>
<dbReference type="InterPro" id="IPR045229">
    <property type="entry name" value="TPP_enz"/>
</dbReference>
<dbReference type="InterPro" id="IPR029035">
    <property type="entry name" value="DHS-like_NAD/FAD-binding_dom"/>
</dbReference>
<dbReference type="CDD" id="cd07035">
    <property type="entry name" value="TPP_PYR_POX_like"/>
    <property type="match status" value="1"/>
</dbReference>
<evidence type="ECO:0000259" key="5">
    <source>
        <dbReference type="Pfam" id="PF02775"/>
    </source>
</evidence>
<organism evidence="7 8">
    <name type="scientific">Orrella daihaiensis</name>
    <dbReference type="NCBI Taxonomy" id="2782176"/>
    <lineage>
        <taxon>Bacteria</taxon>
        <taxon>Pseudomonadati</taxon>
        <taxon>Pseudomonadota</taxon>
        <taxon>Betaproteobacteria</taxon>
        <taxon>Burkholderiales</taxon>
        <taxon>Alcaligenaceae</taxon>
        <taxon>Orrella</taxon>
    </lineage>
</organism>
<dbReference type="NCBIfam" id="NF006378">
    <property type="entry name" value="PRK08617.1"/>
    <property type="match status" value="1"/>
</dbReference>
<keyword evidence="2 3" id="KW-0786">Thiamine pyrophosphate</keyword>
<feature type="domain" description="Thiamine pyrophosphate enzyme TPP-binding" evidence="5">
    <location>
        <begin position="391"/>
        <end position="537"/>
    </location>
</feature>
<dbReference type="Pfam" id="PF02775">
    <property type="entry name" value="TPP_enzyme_C"/>
    <property type="match status" value="1"/>
</dbReference>
<dbReference type="Pfam" id="PF02776">
    <property type="entry name" value="TPP_enzyme_N"/>
    <property type="match status" value="1"/>
</dbReference>
<reference evidence="7 8" key="1">
    <citation type="submission" date="2020-11" db="EMBL/GenBank/DDBJ databases">
        <title>Algicoccus daihaiensis sp.nov., isolated from Daihai Lake in Inner Mongolia.</title>
        <authorList>
            <person name="Kai J."/>
        </authorList>
    </citation>
    <scope>NUCLEOTIDE SEQUENCE [LARGE SCALE GENOMIC DNA]</scope>
    <source>
        <strain evidence="8">f23</strain>
    </source>
</reference>
<dbReference type="Gene3D" id="3.40.50.1220">
    <property type="entry name" value="TPP-binding domain"/>
    <property type="match status" value="1"/>
</dbReference>
<dbReference type="GO" id="GO:0003984">
    <property type="term" value="F:acetolactate synthase activity"/>
    <property type="evidence" value="ECO:0007669"/>
    <property type="project" value="UniProtKB-EC"/>
</dbReference>
<dbReference type="PROSITE" id="PS00187">
    <property type="entry name" value="TPP_ENZYMES"/>
    <property type="match status" value="1"/>
</dbReference>
<proteinExistence type="inferred from homology"/>
<dbReference type="InterPro" id="IPR029061">
    <property type="entry name" value="THDP-binding"/>
</dbReference>